<dbReference type="Proteomes" id="UP001432027">
    <property type="component" value="Unassembled WGS sequence"/>
</dbReference>
<dbReference type="GO" id="GO:0140326">
    <property type="term" value="F:ATPase-coupled intramembrane lipid transporter activity"/>
    <property type="evidence" value="ECO:0007669"/>
    <property type="project" value="TreeGrafter"/>
</dbReference>
<reference evidence="3" key="1">
    <citation type="submission" date="2023-10" db="EMBL/GenBank/DDBJ databases">
        <title>Genome assembly of Pristionchus species.</title>
        <authorList>
            <person name="Yoshida K."/>
            <person name="Sommer R.J."/>
        </authorList>
    </citation>
    <scope>NUCLEOTIDE SEQUENCE</scope>
    <source>
        <strain evidence="3">RS0144</strain>
    </source>
</reference>
<dbReference type="GO" id="GO:0045332">
    <property type="term" value="P:phospholipid translocation"/>
    <property type="evidence" value="ECO:0007669"/>
    <property type="project" value="TreeGrafter"/>
</dbReference>
<dbReference type="GO" id="GO:0005886">
    <property type="term" value="C:plasma membrane"/>
    <property type="evidence" value="ECO:0007669"/>
    <property type="project" value="TreeGrafter"/>
</dbReference>
<dbReference type="AlphaFoldDB" id="A0AAV5T7V6"/>
<keyword evidence="1" id="KW-0812">Transmembrane</keyword>
<dbReference type="InterPro" id="IPR032631">
    <property type="entry name" value="P-type_ATPase_N"/>
</dbReference>
<evidence type="ECO:0000313" key="3">
    <source>
        <dbReference type="EMBL" id="GMS91636.1"/>
    </source>
</evidence>
<feature type="transmembrane region" description="Helical" evidence="1">
    <location>
        <begin position="97"/>
        <end position="115"/>
    </location>
</feature>
<evidence type="ECO:0000259" key="2">
    <source>
        <dbReference type="Pfam" id="PF16209"/>
    </source>
</evidence>
<proteinExistence type="predicted"/>
<name>A0AAV5T7V6_9BILA</name>
<keyword evidence="1" id="KW-1133">Transmembrane helix</keyword>
<dbReference type="PANTHER" id="PTHR24092:SF218">
    <property type="entry name" value="PHOSPHOLIPID-TRANSPORTING ATPASE"/>
    <property type="match status" value="1"/>
</dbReference>
<dbReference type="EMBL" id="BTSX01000004">
    <property type="protein sequence ID" value="GMS91636.1"/>
    <property type="molecule type" value="Genomic_DNA"/>
</dbReference>
<keyword evidence="1" id="KW-0472">Membrane</keyword>
<feature type="transmembrane region" description="Helical" evidence="1">
    <location>
        <begin position="121"/>
        <end position="139"/>
    </location>
</feature>
<evidence type="ECO:0000313" key="4">
    <source>
        <dbReference type="Proteomes" id="UP001432027"/>
    </source>
</evidence>
<comment type="caution">
    <text evidence="3">The sequence shown here is derived from an EMBL/GenBank/DDBJ whole genome shotgun (WGS) entry which is preliminary data.</text>
</comment>
<dbReference type="InterPro" id="IPR023298">
    <property type="entry name" value="ATPase_P-typ_TM_dom_sf"/>
</dbReference>
<feature type="non-terminal residue" evidence="3">
    <location>
        <position position="174"/>
    </location>
</feature>
<organism evidence="3 4">
    <name type="scientific">Pristionchus entomophagus</name>
    <dbReference type="NCBI Taxonomy" id="358040"/>
    <lineage>
        <taxon>Eukaryota</taxon>
        <taxon>Metazoa</taxon>
        <taxon>Ecdysozoa</taxon>
        <taxon>Nematoda</taxon>
        <taxon>Chromadorea</taxon>
        <taxon>Rhabditida</taxon>
        <taxon>Rhabditina</taxon>
        <taxon>Diplogasteromorpha</taxon>
        <taxon>Diplogasteroidea</taxon>
        <taxon>Neodiplogasteridae</taxon>
        <taxon>Pristionchus</taxon>
    </lineage>
</organism>
<feature type="domain" description="P-type ATPase N-terminal" evidence="2">
    <location>
        <begin position="68"/>
        <end position="121"/>
    </location>
</feature>
<protein>
    <recommendedName>
        <fullName evidence="2">P-type ATPase N-terminal domain-containing protein</fullName>
    </recommendedName>
</protein>
<feature type="non-terminal residue" evidence="3">
    <location>
        <position position="1"/>
    </location>
</feature>
<keyword evidence="4" id="KW-1185">Reference proteome</keyword>
<dbReference type="Pfam" id="PF16209">
    <property type="entry name" value="PhoLip_ATPase_N"/>
    <property type="match status" value="1"/>
</dbReference>
<dbReference type="PANTHER" id="PTHR24092">
    <property type="entry name" value="PROBABLE PHOSPHOLIPID-TRANSPORTING ATPASE"/>
    <property type="match status" value="1"/>
</dbReference>
<sequence length="174" mass="20487">GNVLISSVMTTEKGHHRRVSSYWTPGAASLVEQLSFTSWLRRDEPEETRLLVPNPAEDCTRYQLPNYLKYRSNEISTTKYNPVTFIPRNLWEQFHRLANIYFVFIIVVDCFPLFMTTPPEISAIPVVFILVLTAIKDALEDMRRRRLDSKVNNATCHVWDKNANRFRKMKWKHI</sequence>
<dbReference type="SUPFAM" id="SSF81665">
    <property type="entry name" value="Calcium ATPase, transmembrane domain M"/>
    <property type="match status" value="1"/>
</dbReference>
<evidence type="ECO:0000256" key="1">
    <source>
        <dbReference type="SAM" id="Phobius"/>
    </source>
</evidence>
<gene>
    <name evidence="3" type="ORF">PENTCL1PPCAC_13811</name>
</gene>
<accession>A0AAV5T7V6</accession>